<reference evidence="1" key="1">
    <citation type="submission" date="2012-11" db="EMBL/GenBank/DDBJ databases">
        <authorList>
            <person name="Lucero-Rivera Y.E."/>
            <person name="Tovar-Ramirez D."/>
        </authorList>
    </citation>
    <scope>NUCLEOTIDE SEQUENCE</scope>
    <source>
        <tissue evidence="1">Salivary gland</tissue>
    </source>
</reference>
<protein>
    <submittedName>
        <fullName evidence="1">Uncharacterized protein</fullName>
    </submittedName>
</protein>
<proteinExistence type="evidence at transcript level"/>
<evidence type="ECO:0000313" key="1">
    <source>
        <dbReference type="EMBL" id="JAA63404.1"/>
    </source>
</evidence>
<sequence length="90" mass="10377">RDRSRTQNFRTTVLCCDFVIAEVLAMFFWQINGRVHTSATSTVVHLDVVRADSFAKTVIAFFRSSSTFHRMCDARGRHITVKRQQPVSTR</sequence>
<dbReference type="AlphaFoldDB" id="L7MJP2"/>
<accession>L7MJP2</accession>
<dbReference type="EMBL" id="GACK01001630">
    <property type="protein sequence ID" value="JAA63404.1"/>
    <property type="molecule type" value="mRNA"/>
</dbReference>
<name>L7MJP2_RHIPC</name>
<reference evidence="1" key="2">
    <citation type="journal article" date="2015" name="J. Proteomics">
        <title>Sexual differences in the sialomes of the zebra tick, Rhipicephalus pulchellus.</title>
        <authorList>
            <person name="Tan A.W."/>
            <person name="Francischetti I.M."/>
            <person name="Slovak M."/>
            <person name="Kini R.M."/>
            <person name="Ribeiro J.M."/>
        </authorList>
    </citation>
    <scope>NUCLEOTIDE SEQUENCE</scope>
    <source>
        <tissue evidence="1">Salivary gland</tissue>
    </source>
</reference>
<organism evidence="1">
    <name type="scientific">Rhipicephalus pulchellus</name>
    <name type="common">Yellow backed tick</name>
    <name type="synonym">Dermacentor pulchellus</name>
    <dbReference type="NCBI Taxonomy" id="72859"/>
    <lineage>
        <taxon>Eukaryota</taxon>
        <taxon>Metazoa</taxon>
        <taxon>Ecdysozoa</taxon>
        <taxon>Arthropoda</taxon>
        <taxon>Chelicerata</taxon>
        <taxon>Arachnida</taxon>
        <taxon>Acari</taxon>
        <taxon>Parasitiformes</taxon>
        <taxon>Ixodida</taxon>
        <taxon>Ixodoidea</taxon>
        <taxon>Ixodidae</taxon>
        <taxon>Rhipicephalinae</taxon>
        <taxon>Rhipicephalus</taxon>
        <taxon>Rhipicephalus</taxon>
    </lineage>
</organism>
<feature type="non-terminal residue" evidence="1">
    <location>
        <position position="1"/>
    </location>
</feature>